<dbReference type="GO" id="GO:0070566">
    <property type="term" value="F:adenylyltransferase activity"/>
    <property type="evidence" value="ECO:0007669"/>
    <property type="project" value="TreeGrafter"/>
</dbReference>
<accession>A0AA96GEI6</accession>
<comment type="similarity">
    <text evidence="1">Belongs to the ATP-dependent AMP-binding enzyme family.</text>
</comment>
<evidence type="ECO:0000313" key="4">
    <source>
        <dbReference type="EMBL" id="WNM60383.1"/>
    </source>
</evidence>
<gene>
    <name evidence="4" type="ORF">PQG83_11470</name>
</gene>
<feature type="domain" description="AMP-dependent synthetase/ligase" evidence="3">
    <location>
        <begin position="46"/>
        <end position="428"/>
    </location>
</feature>
<evidence type="ECO:0000259" key="3">
    <source>
        <dbReference type="Pfam" id="PF00501"/>
    </source>
</evidence>
<dbReference type="GO" id="GO:0005886">
    <property type="term" value="C:plasma membrane"/>
    <property type="evidence" value="ECO:0007669"/>
    <property type="project" value="TreeGrafter"/>
</dbReference>
<dbReference type="InterPro" id="IPR000873">
    <property type="entry name" value="AMP-dep_synth/lig_dom"/>
</dbReference>
<dbReference type="Proteomes" id="UP001302494">
    <property type="component" value="Chromosome"/>
</dbReference>
<dbReference type="Pfam" id="PF00501">
    <property type="entry name" value="AMP-binding"/>
    <property type="match status" value="1"/>
</dbReference>
<keyword evidence="2 4" id="KW-0436">Ligase</keyword>
<dbReference type="Gene3D" id="3.40.50.12780">
    <property type="entry name" value="N-terminal domain of ligase-like"/>
    <property type="match status" value="1"/>
</dbReference>
<evidence type="ECO:0000256" key="2">
    <source>
        <dbReference type="ARBA" id="ARBA00022598"/>
    </source>
</evidence>
<sequence>MNATPTHHQLRLKHGNFSTLSEALDYAAAGETGCNFYSGRGKLTHVLTYADLKQQAQNLARRLNGLELTRGARVALIADTTPDFIRFFFACQYAGLIPVPLPISLHLGGHQAYVTQLRRLLDSCQASIAMAPEGFLPFLEEAATGLNLVLIGGPETFASLEEIQGPLSPLEPQELAYIQYTSGSTRWPRGVEVTQAAVMTNLSGIIQHGLQVQPGDRCVSWLPFYHDMGLVGFVLGPIASQLSVDYLSTRDFAMRPRQWLDLMTKSRATISFSPSFGYELCVRRLGEDFNEHYDLSSWRIAGAGAETIRADSLSRFAKTLKTSGFKPEAFLACYGMAECSLAISFAPLNKGLEVDRVDANQLSNNRLAMPFVPFSNDEEQARCSKFVNCGVPLPGYEVEIRNMTGEVVKERESGIIFVRGASTMTGYFNDPILTQDVLSTDGWLNTGDIGYWVENSLVIIGRSKDMIIINGRNIWPQDLEFMAEQQEEVRPGDSSAFSVSTPDGHEIAIMVVQCREMDNKKREDLVQRLRSLVHKELSIPCYIELIPPRTLPRTSSGKLSRSRAKADFLTRIQWEEVTTHLSTTARSA</sequence>
<protein>
    <submittedName>
        <fullName evidence="4">Fatty acyl-AMP ligase</fullName>
    </submittedName>
</protein>
<dbReference type="RefSeq" id="WP_312741039.1">
    <property type="nucleotide sequence ID" value="NZ_CP116968.1"/>
</dbReference>
<dbReference type="InterPro" id="IPR040097">
    <property type="entry name" value="FAAL/FAAC"/>
</dbReference>
<reference evidence="4 5" key="1">
    <citation type="submission" date="2023-01" db="EMBL/GenBank/DDBJ databases">
        <title>Cultivation and genomic characterization of new, ubiquitous marine nitrite-oxidizing bacteria from the Nitrospirales.</title>
        <authorList>
            <person name="Mueller A.J."/>
            <person name="Daebeler A."/>
            <person name="Herbold C.W."/>
            <person name="Kirkegaard R.H."/>
            <person name="Daims H."/>
        </authorList>
    </citation>
    <scope>NUCLEOTIDE SEQUENCE [LARGE SCALE GENOMIC DNA]</scope>
    <source>
        <strain evidence="4 5">DK</strain>
    </source>
</reference>
<dbReference type="InterPro" id="IPR045851">
    <property type="entry name" value="AMP-bd_C_sf"/>
</dbReference>
<organism evidence="4 5">
    <name type="scientific">Candidatus Nitrospira neomarina</name>
    <dbReference type="NCBI Taxonomy" id="3020899"/>
    <lineage>
        <taxon>Bacteria</taxon>
        <taxon>Pseudomonadati</taxon>
        <taxon>Nitrospirota</taxon>
        <taxon>Nitrospiria</taxon>
        <taxon>Nitrospirales</taxon>
        <taxon>Nitrospiraceae</taxon>
        <taxon>Nitrospira</taxon>
    </lineage>
</organism>
<dbReference type="NCBIfam" id="NF006624">
    <property type="entry name" value="PRK09192.1"/>
    <property type="match status" value="1"/>
</dbReference>
<dbReference type="EMBL" id="CP116968">
    <property type="protein sequence ID" value="WNM60383.1"/>
    <property type="molecule type" value="Genomic_DNA"/>
</dbReference>
<dbReference type="SUPFAM" id="SSF56801">
    <property type="entry name" value="Acetyl-CoA synthetase-like"/>
    <property type="match status" value="1"/>
</dbReference>
<dbReference type="KEGG" id="nneo:PQG83_11470"/>
<name>A0AA96GEI6_9BACT</name>
<proteinExistence type="inferred from homology"/>
<dbReference type="Gene3D" id="3.30.300.30">
    <property type="match status" value="1"/>
</dbReference>
<dbReference type="PANTHER" id="PTHR22754:SF32">
    <property type="entry name" value="DISCO-INTERACTING PROTEIN 2"/>
    <property type="match status" value="1"/>
</dbReference>
<evidence type="ECO:0000313" key="5">
    <source>
        <dbReference type="Proteomes" id="UP001302494"/>
    </source>
</evidence>
<dbReference type="GO" id="GO:0006633">
    <property type="term" value="P:fatty acid biosynthetic process"/>
    <property type="evidence" value="ECO:0007669"/>
    <property type="project" value="TreeGrafter"/>
</dbReference>
<evidence type="ECO:0000256" key="1">
    <source>
        <dbReference type="ARBA" id="ARBA00006432"/>
    </source>
</evidence>
<dbReference type="CDD" id="cd05931">
    <property type="entry name" value="FAAL"/>
    <property type="match status" value="1"/>
</dbReference>
<dbReference type="AlphaFoldDB" id="A0AA96GEI6"/>
<dbReference type="PANTHER" id="PTHR22754">
    <property type="entry name" value="DISCO-INTERACTING PROTEIN 2 DIP2 -RELATED"/>
    <property type="match status" value="1"/>
</dbReference>
<dbReference type="InterPro" id="IPR042099">
    <property type="entry name" value="ANL_N_sf"/>
</dbReference>
<keyword evidence="5" id="KW-1185">Reference proteome</keyword>
<dbReference type="GO" id="GO:0016874">
    <property type="term" value="F:ligase activity"/>
    <property type="evidence" value="ECO:0007669"/>
    <property type="project" value="UniProtKB-KW"/>
</dbReference>